<protein>
    <submittedName>
        <fullName evidence="1">Uncharacterized protein</fullName>
    </submittedName>
</protein>
<dbReference type="RefSeq" id="WP_145075510.1">
    <property type="nucleotide sequence ID" value="NZ_CP036425.1"/>
</dbReference>
<evidence type="ECO:0000313" key="1">
    <source>
        <dbReference type="EMBL" id="QDU33038.1"/>
    </source>
</evidence>
<dbReference type="AlphaFoldDB" id="A0A517YS46"/>
<dbReference type="OrthoDB" id="291547at2"/>
<dbReference type="EMBL" id="CP036425">
    <property type="protein sequence ID" value="QDU33038.1"/>
    <property type="molecule type" value="Genomic_DNA"/>
</dbReference>
<proteinExistence type="predicted"/>
<evidence type="ECO:0000313" key="2">
    <source>
        <dbReference type="Proteomes" id="UP000317369"/>
    </source>
</evidence>
<name>A0A517YS46_9BACT</name>
<dbReference type="KEGG" id="pcor:KS4_10790"/>
<reference evidence="1 2" key="1">
    <citation type="submission" date="2019-02" db="EMBL/GenBank/DDBJ databases">
        <title>Deep-cultivation of Planctomycetes and their phenomic and genomic characterization uncovers novel biology.</title>
        <authorList>
            <person name="Wiegand S."/>
            <person name="Jogler M."/>
            <person name="Boedeker C."/>
            <person name="Pinto D."/>
            <person name="Vollmers J."/>
            <person name="Rivas-Marin E."/>
            <person name="Kohn T."/>
            <person name="Peeters S.H."/>
            <person name="Heuer A."/>
            <person name="Rast P."/>
            <person name="Oberbeckmann S."/>
            <person name="Bunk B."/>
            <person name="Jeske O."/>
            <person name="Meyerdierks A."/>
            <person name="Storesund J.E."/>
            <person name="Kallscheuer N."/>
            <person name="Luecker S."/>
            <person name="Lage O.M."/>
            <person name="Pohl T."/>
            <person name="Merkel B.J."/>
            <person name="Hornburger P."/>
            <person name="Mueller R.-W."/>
            <person name="Bruemmer F."/>
            <person name="Labrenz M."/>
            <person name="Spormann A.M."/>
            <person name="Op den Camp H."/>
            <person name="Overmann J."/>
            <person name="Amann R."/>
            <person name="Jetten M.S.M."/>
            <person name="Mascher T."/>
            <person name="Medema M.H."/>
            <person name="Devos D.P."/>
            <person name="Kaster A.-K."/>
            <person name="Ovreas L."/>
            <person name="Rohde M."/>
            <person name="Galperin M.Y."/>
            <person name="Jogler C."/>
        </authorList>
    </citation>
    <scope>NUCLEOTIDE SEQUENCE [LARGE SCALE GENOMIC DNA]</scope>
    <source>
        <strain evidence="1 2">KS4</strain>
    </source>
</reference>
<dbReference type="Proteomes" id="UP000317369">
    <property type="component" value="Chromosome"/>
</dbReference>
<sequence length="78" mass="8387">MPNREIVMAKKADPKLSLTSLTPTQAAQVLASAYGKRVDPGQVQAIAEEGDLLRADGTLNLMEYVAYLASEMANKPSH</sequence>
<gene>
    <name evidence="1" type="ORF">KS4_10790</name>
</gene>
<keyword evidence="2" id="KW-1185">Reference proteome</keyword>
<organism evidence="1 2">
    <name type="scientific">Poriferisphaera corsica</name>
    <dbReference type="NCBI Taxonomy" id="2528020"/>
    <lineage>
        <taxon>Bacteria</taxon>
        <taxon>Pseudomonadati</taxon>
        <taxon>Planctomycetota</taxon>
        <taxon>Phycisphaerae</taxon>
        <taxon>Phycisphaerales</taxon>
        <taxon>Phycisphaeraceae</taxon>
        <taxon>Poriferisphaera</taxon>
    </lineage>
</organism>
<accession>A0A517YS46</accession>